<feature type="domain" description="Zn(2)-C6 fungal-type" evidence="5">
    <location>
        <begin position="24"/>
        <end position="53"/>
    </location>
</feature>
<sequence length="825" mass="93200">MEPEEDPLEAARRQARKRPRESLNCNECYRRKQKCDRQFPCKHCRVRGIPERCIPPPPLHSPTQSQGHTIASSSTTPTASTRLERLERERPYIPLRTPSSSLTDIKARWSAKTDGYSNTTSADGSILLELDRLEQSADVRLYIELKTRLGMMESASGSGIREVERMRTGFAAPGPGEASGSGAGLRPGSGATQNAMRSGQLSNGMGGSMVASTSTSTMVDTTRRNDFDNTANGNGSRHQIQRDAEEYLAENGYNGASALGALTKAPLLNDKRGSTGPESVSEDYTFFREDLPSSSLDKLLGLDHFRQYEIWDIFKVLPTVKDCEVLIASYFSYWDWTRYPLPPHVFPPDWRDLLDVDNCIDRLSLHPHDASKNRMPSLALLFAVLACGSITPSLLSSDDHARSAKLFWAANQVIGYCQSHVPNATQMLWARTVVVRYTDMARNTQATWVISGGMMRNAIDQGLHRDGASFGLSDAEIAERRILWSHCLHDDREWALVLGRPLMISRFSTLMPTPKDLEQFPWDVRQYLLARNELTPLMTRVSELFQDFQDLDAPVSPTELSPEGFARQKDAAFRALFAIDDELNEYLNNLPNIFSVNPVHLNYATESRYPRLKVYRQVIIGSVYFIRILLHRPFMLNSRRFSEAEGPYRICWRRCVDTAIRDLRLRNAWLASFTEVEQTMMYGGAWAEFNSVTVLGISLLLSSELKEDIDPELQRESLEYIQGCCRRLQADLDAGKDDAVSARERKVMDALMKRLVSCLRNPDGSRLELLDTNFAEVAVEVKRNNEAPPAWLEGAWFEGPDGQPSLLDPFLMEFFVDDWNMMFNA</sequence>
<keyword evidence="3" id="KW-0539">Nucleus</keyword>
<evidence type="ECO:0000256" key="1">
    <source>
        <dbReference type="ARBA" id="ARBA00004123"/>
    </source>
</evidence>
<evidence type="ECO:0000259" key="5">
    <source>
        <dbReference type="PROSITE" id="PS50048"/>
    </source>
</evidence>
<comment type="caution">
    <text evidence="6">The sequence shown here is derived from an EMBL/GenBank/DDBJ whole genome shotgun (WGS) entry which is preliminary data.</text>
</comment>
<evidence type="ECO:0000256" key="4">
    <source>
        <dbReference type="SAM" id="MobiDB-lite"/>
    </source>
</evidence>
<keyword evidence="7" id="KW-1185">Reference proteome</keyword>
<dbReference type="InterPro" id="IPR001138">
    <property type="entry name" value="Zn2Cys6_DnaBD"/>
</dbReference>
<feature type="region of interest" description="Disordered" evidence="4">
    <location>
        <begin position="52"/>
        <end position="88"/>
    </location>
</feature>
<accession>A0A8K0NPB2</accession>
<keyword evidence="2" id="KW-0479">Metal-binding</keyword>
<dbReference type="PANTHER" id="PTHR31001:SF87">
    <property type="entry name" value="COL-21"/>
    <property type="match status" value="1"/>
</dbReference>
<feature type="compositionally biased region" description="Polar residues" evidence="4">
    <location>
        <begin position="61"/>
        <end position="70"/>
    </location>
</feature>
<evidence type="ECO:0000256" key="2">
    <source>
        <dbReference type="ARBA" id="ARBA00022723"/>
    </source>
</evidence>
<dbReference type="GO" id="GO:0000981">
    <property type="term" value="F:DNA-binding transcription factor activity, RNA polymerase II-specific"/>
    <property type="evidence" value="ECO:0007669"/>
    <property type="project" value="InterPro"/>
</dbReference>
<dbReference type="PANTHER" id="PTHR31001">
    <property type="entry name" value="UNCHARACTERIZED TRANSCRIPTIONAL REGULATORY PROTEIN"/>
    <property type="match status" value="1"/>
</dbReference>
<evidence type="ECO:0000256" key="3">
    <source>
        <dbReference type="ARBA" id="ARBA00023242"/>
    </source>
</evidence>
<dbReference type="Pfam" id="PF04082">
    <property type="entry name" value="Fungal_trans"/>
    <property type="match status" value="1"/>
</dbReference>
<proteinExistence type="predicted"/>
<name>A0A8K0NPB2_9TREE</name>
<gene>
    <name evidence="6" type="ORF">FFLO_04965</name>
</gene>
<evidence type="ECO:0000313" key="6">
    <source>
        <dbReference type="EMBL" id="KAG7530539.1"/>
    </source>
</evidence>
<dbReference type="EMBL" id="JABELV010000115">
    <property type="protein sequence ID" value="KAG7530539.1"/>
    <property type="molecule type" value="Genomic_DNA"/>
</dbReference>
<dbReference type="CDD" id="cd12148">
    <property type="entry name" value="fungal_TF_MHR"/>
    <property type="match status" value="1"/>
</dbReference>
<dbReference type="CDD" id="cd00067">
    <property type="entry name" value="GAL4"/>
    <property type="match status" value="1"/>
</dbReference>
<dbReference type="SUPFAM" id="SSF57701">
    <property type="entry name" value="Zn2/Cys6 DNA-binding domain"/>
    <property type="match status" value="1"/>
</dbReference>
<dbReference type="GO" id="GO:0003677">
    <property type="term" value="F:DNA binding"/>
    <property type="evidence" value="ECO:0007669"/>
    <property type="project" value="InterPro"/>
</dbReference>
<dbReference type="InterPro" id="IPR007219">
    <property type="entry name" value="XnlR_reg_dom"/>
</dbReference>
<reference evidence="6" key="1">
    <citation type="submission" date="2020-04" db="EMBL/GenBank/DDBJ databases">
        <title>Analysis of mating type loci in Filobasidium floriforme.</title>
        <authorList>
            <person name="Nowrousian M."/>
        </authorList>
    </citation>
    <scope>NUCLEOTIDE SEQUENCE</scope>
    <source>
        <strain evidence="6">CBS 6242</strain>
    </source>
</reference>
<feature type="compositionally biased region" description="Low complexity" evidence="4">
    <location>
        <begin position="208"/>
        <end position="220"/>
    </location>
</feature>
<feature type="region of interest" description="Disordered" evidence="4">
    <location>
        <begin position="1"/>
        <end position="22"/>
    </location>
</feature>
<dbReference type="GO" id="GO:0005634">
    <property type="term" value="C:nucleus"/>
    <property type="evidence" value="ECO:0007669"/>
    <property type="project" value="UniProtKB-SubCell"/>
</dbReference>
<dbReference type="PROSITE" id="PS50048">
    <property type="entry name" value="ZN2_CY6_FUNGAL_2"/>
    <property type="match status" value="1"/>
</dbReference>
<feature type="compositionally biased region" description="Low complexity" evidence="4">
    <location>
        <begin position="71"/>
        <end position="81"/>
    </location>
</feature>
<dbReference type="InterPro" id="IPR050613">
    <property type="entry name" value="Sec_Metabolite_Reg"/>
</dbReference>
<dbReference type="GO" id="GO:0008270">
    <property type="term" value="F:zinc ion binding"/>
    <property type="evidence" value="ECO:0007669"/>
    <property type="project" value="InterPro"/>
</dbReference>
<organism evidence="6 7">
    <name type="scientific">Filobasidium floriforme</name>
    <dbReference type="NCBI Taxonomy" id="5210"/>
    <lineage>
        <taxon>Eukaryota</taxon>
        <taxon>Fungi</taxon>
        <taxon>Dikarya</taxon>
        <taxon>Basidiomycota</taxon>
        <taxon>Agaricomycotina</taxon>
        <taxon>Tremellomycetes</taxon>
        <taxon>Filobasidiales</taxon>
        <taxon>Filobasidiaceae</taxon>
        <taxon>Filobasidium</taxon>
    </lineage>
</organism>
<protein>
    <recommendedName>
        <fullName evidence="5">Zn(2)-C6 fungal-type domain-containing protein</fullName>
    </recommendedName>
</protein>
<dbReference type="InterPro" id="IPR036864">
    <property type="entry name" value="Zn2-C6_fun-type_DNA-bd_sf"/>
</dbReference>
<feature type="region of interest" description="Disordered" evidence="4">
    <location>
        <begin position="173"/>
        <end position="239"/>
    </location>
</feature>
<dbReference type="OrthoDB" id="4934715at2759"/>
<dbReference type="GO" id="GO:0006351">
    <property type="term" value="P:DNA-templated transcription"/>
    <property type="evidence" value="ECO:0007669"/>
    <property type="project" value="InterPro"/>
</dbReference>
<feature type="compositionally biased region" description="Polar residues" evidence="4">
    <location>
        <begin position="190"/>
        <end position="203"/>
    </location>
</feature>
<comment type="subcellular location">
    <subcellularLocation>
        <location evidence="1">Nucleus</location>
    </subcellularLocation>
</comment>
<evidence type="ECO:0000313" key="7">
    <source>
        <dbReference type="Proteomes" id="UP000812966"/>
    </source>
</evidence>
<dbReference type="AlphaFoldDB" id="A0A8K0NPB2"/>
<feature type="compositionally biased region" description="Gly residues" evidence="4">
    <location>
        <begin position="177"/>
        <end position="187"/>
    </location>
</feature>
<dbReference type="Proteomes" id="UP000812966">
    <property type="component" value="Unassembled WGS sequence"/>
</dbReference>
<dbReference type="SMART" id="SM00906">
    <property type="entry name" value="Fungal_trans"/>
    <property type="match status" value="1"/>
</dbReference>
<feature type="compositionally biased region" description="Polar residues" evidence="4">
    <location>
        <begin position="228"/>
        <end position="238"/>
    </location>
</feature>
<dbReference type="Gene3D" id="4.10.240.10">
    <property type="entry name" value="Zn(2)-C6 fungal-type DNA-binding domain"/>
    <property type="match status" value="1"/>
</dbReference>